<dbReference type="PROSITE" id="PS00028">
    <property type="entry name" value="ZINC_FINGER_C2H2_1"/>
    <property type="match status" value="1"/>
</dbReference>
<dbReference type="EMBL" id="JAHWGI010001056">
    <property type="protein sequence ID" value="KAK3921845.1"/>
    <property type="molecule type" value="Genomic_DNA"/>
</dbReference>
<reference evidence="4" key="2">
    <citation type="journal article" date="2023" name="BMC Genomics">
        <title>Pest status, molecular evolution, and epigenetic factors derived from the genome assembly of Frankliniella fusca, a thysanopteran phytovirus vector.</title>
        <authorList>
            <person name="Catto M.A."/>
            <person name="Labadie P.E."/>
            <person name="Jacobson A.L."/>
            <person name="Kennedy G.G."/>
            <person name="Srinivasan R."/>
            <person name="Hunt B.G."/>
        </authorList>
    </citation>
    <scope>NUCLEOTIDE SEQUENCE</scope>
    <source>
        <strain evidence="4">PL_HMW_Pooled</strain>
    </source>
</reference>
<dbReference type="InterPro" id="IPR013087">
    <property type="entry name" value="Znf_C2H2_type"/>
</dbReference>
<evidence type="ECO:0000256" key="2">
    <source>
        <dbReference type="SAM" id="MobiDB-lite"/>
    </source>
</evidence>
<protein>
    <submittedName>
        <fullName evidence="4">Zinc finger protein 841</fullName>
    </submittedName>
</protein>
<feature type="compositionally biased region" description="Basic and acidic residues" evidence="2">
    <location>
        <begin position="28"/>
        <end position="42"/>
    </location>
</feature>
<dbReference type="AlphaFoldDB" id="A0AAE1LJK4"/>
<comment type="caution">
    <text evidence="4">The sequence shown here is derived from an EMBL/GenBank/DDBJ whole genome shotgun (WGS) entry which is preliminary data.</text>
</comment>
<dbReference type="SUPFAM" id="SSF57667">
    <property type="entry name" value="beta-beta-alpha zinc fingers"/>
    <property type="match status" value="1"/>
</dbReference>
<dbReference type="PROSITE" id="PS50157">
    <property type="entry name" value="ZINC_FINGER_C2H2_2"/>
    <property type="match status" value="1"/>
</dbReference>
<keyword evidence="1" id="KW-0863">Zinc-finger</keyword>
<feature type="compositionally biased region" description="Basic and acidic residues" evidence="2">
    <location>
        <begin position="1"/>
        <end position="11"/>
    </location>
</feature>
<dbReference type="Proteomes" id="UP001219518">
    <property type="component" value="Unassembled WGS sequence"/>
</dbReference>
<gene>
    <name evidence="4" type="ORF">KUF71_011021</name>
</gene>
<evidence type="ECO:0000313" key="5">
    <source>
        <dbReference type="Proteomes" id="UP001219518"/>
    </source>
</evidence>
<accession>A0AAE1LJK4</accession>
<keyword evidence="1" id="KW-0479">Metal-binding</keyword>
<feature type="domain" description="C2H2-type" evidence="3">
    <location>
        <begin position="188"/>
        <end position="217"/>
    </location>
</feature>
<evidence type="ECO:0000259" key="3">
    <source>
        <dbReference type="PROSITE" id="PS50157"/>
    </source>
</evidence>
<dbReference type="InterPro" id="IPR036236">
    <property type="entry name" value="Znf_C2H2_sf"/>
</dbReference>
<sequence>MKGTRIRDQLRRKVKHSAKPSTDTDDSEGSKAEIHYSDENISFKDITPFSPNPQQLRDNEQENWSDDQSSKVSDDVSDDEWEDEGFKGARRKLKGDGKSEKTTKKFLKENTLYDIAISDAVKDETMIESVENILKLFPDMFVKAYCRYVYEEQNEDTSKIVYKKCEAVKVMAKKAPAQKSKCASEKPFNCSDCDRSYIKKRGLTAHWKAKKHGPHTERVWSESDYENTARVENGEPGVSPTPEFTRSFNTLAQCNEVNMYDLDSLEVNKQPLLLDKCTVNDGMETDSSDEESAMYICL</sequence>
<keyword evidence="1" id="KW-0862">Zinc</keyword>
<feature type="region of interest" description="Disordered" evidence="2">
    <location>
        <begin position="1"/>
        <end position="100"/>
    </location>
</feature>
<organism evidence="4 5">
    <name type="scientific">Frankliniella fusca</name>
    <dbReference type="NCBI Taxonomy" id="407009"/>
    <lineage>
        <taxon>Eukaryota</taxon>
        <taxon>Metazoa</taxon>
        <taxon>Ecdysozoa</taxon>
        <taxon>Arthropoda</taxon>
        <taxon>Hexapoda</taxon>
        <taxon>Insecta</taxon>
        <taxon>Pterygota</taxon>
        <taxon>Neoptera</taxon>
        <taxon>Paraneoptera</taxon>
        <taxon>Thysanoptera</taxon>
        <taxon>Terebrantia</taxon>
        <taxon>Thripoidea</taxon>
        <taxon>Thripidae</taxon>
        <taxon>Frankliniella</taxon>
    </lineage>
</organism>
<reference evidence="4" key="1">
    <citation type="submission" date="2021-07" db="EMBL/GenBank/DDBJ databases">
        <authorList>
            <person name="Catto M.A."/>
            <person name="Jacobson A."/>
            <person name="Kennedy G."/>
            <person name="Labadie P."/>
            <person name="Hunt B.G."/>
            <person name="Srinivasan R."/>
        </authorList>
    </citation>
    <scope>NUCLEOTIDE SEQUENCE</scope>
    <source>
        <strain evidence="4">PL_HMW_Pooled</strain>
        <tissue evidence="4">Head</tissue>
    </source>
</reference>
<keyword evidence="5" id="KW-1185">Reference proteome</keyword>
<evidence type="ECO:0000313" key="4">
    <source>
        <dbReference type="EMBL" id="KAK3921845.1"/>
    </source>
</evidence>
<proteinExistence type="predicted"/>
<evidence type="ECO:0000256" key="1">
    <source>
        <dbReference type="PROSITE-ProRule" id="PRU00042"/>
    </source>
</evidence>
<name>A0AAE1LJK4_9NEOP</name>
<dbReference type="GO" id="GO:0008270">
    <property type="term" value="F:zinc ion binding"/>
    <property type="evidence" value="ECO:0007669"/>
    <property type="project" value="UniProtKB-KW"/>
</dbReference>